<feature type="non-terminal residue" evidence="2">
    <location>
        <position position="83"/>
    </location>
</feature>
<evidence type="ECO:0000313" key="2">
    <source>
        <dbReference type="EMBL" id="KAL0172374.1"/>
    </source>
</evidence>
<keyword evidence="1" id="KW-1133">Transmembrane helix</keyword>
<comment type="caution">
    <text evidence="2">The sequence shown here is derived from an EMBL/GenBank/DDBJ whole genome shotgun (WGS) entry which is preliminary data.</text>
</comment>
<evidence type="ECO:0000313" key="3">
    <source>
        <dbReference type="Proteomes" id="UP001529510"/>
    </source>
</evidence>
<gene>
    <name evidence="2" type="ORF">M9458_032685</name>
</gene>
<accession>A0ABD0PEQ1</accession>
<keyword evidence="1" id="KW-0472">Membrane</keyword>
<dbReference type="EMBL" id="JAMKFB020000016">
    <property type="protein sequence ID" value="KAL0172374.1"/>
    <property type="molecule type" value="Genomic_DNA"/>
</dbReference>
<evidence type="ECO:0000256" key="1">
    <source>
        <dbReference type="SAM" id="Phobius"/>
    </source>
</evidence>
<reference evidence="2 3" key="1">
    <citation type="submission" date="2024-05" db="EMBL/GenBank/DDBJ databases">
        <title>Genome sequencing and assembly of Indian major carp, Cirrhinus mrigala (Hamilton, 1822).</title>
        <authorList>
            <person name="Mohindra V."/>
            <person name="Chowdhury L.M."/>
            <person name="Lal K."/>
            <person name="Jena J.K."/>
        </authorList>
    </citation>
    <scope>NUCLEOTIDE SEQUENCE [LARGE SCALE GENOMIC DNA]</scope>
    <source>
        <strain evidence="2">CM1030</strain>
        <tissue evidence="2">Blood</tissue>
    </source>
</reference>
<keyword evidence="1" id="KW-0812">Transmembrane</keyword>
<dbReference type="Proteomes" id="UP001529510">
    <property type="component" value="Unassembled WGS sequence"/>
</dbReference>
<protein>
    <submittedName>
        <fullName evidence="2">Uncharacterized protein</fullName>
    </submittedName>
</protein>
<dbReference type="AlphaFoldDB" id="A0ABD0PEQ1"/>
<keyword evidence="3" id="KW-1185">Reference proteome</keyword>
<organism evidence="2 3">
    <name type="scientific">Cirrhinus mrigala</name>
    <name type="common">Mrigala</name>
    <dbReference type="NCBI Taxonomy" id="683832"/>
    <lineage>
        <taxon>Eukaryota</taxon>
        <taxon>Metazoa</taxon>
        <taxon>Chordata</taxon>
        <taxon>Craniata</taxon>
        <taxon>Vertebrata</taxon>
        <taxon>Euteleostomi</taxon>
        <taxon>Actinopterygii</taxon>
        <taxon>Neopterygii</taxon>
        <taxon>Teleostei</taxon>
        <taxon>Ostariophysi</taxon>
        <taxon>Cypriniformes</taxon>
        <taxon>Cyprinidae</taxon>
        <taxon>Labeoninae</taxon>
        <taxon>Labeonini</taxon>
        <taxon>Cirrhinus</taxon>
    </lineage>
</organism>
<feature type="transmembrane region" description="Helical" evidence="1">
    <location>
        <begin position="9"/>
        <end position="29"/>
    </location>
</feature>
<proteinExistence type="predicted"/>
<name>A0ABD0PEQ1_CIRMR</name>
<sequence>MALHSNTSLVYVAFLFVLNYVFITAGSGLSSESSSGLLAPYDELYYRGVRAYFSEDWERAAEFLEKSISTRDKLLRTRRKCHD</sequence>